<sequence length="162" mass="18601">MRKKEDLKKKDVIFQAKPDAIPYNYRISYKVSIICLMMYICCGRKGCSLIKLHLLGAALSNKRYERQLIKYLSSSIASDLIVRFDPTVNRALEYAIADEMIGIQANGSYKLLEKGRNLVKAIMSDKELLSTEKAVLEVISKKLTDDKIKKITEEWRYQDATN</sequence>
<dbReference type="Proteomes" id="UP001299235">
    <property type="component" value="Unassembled WGS sequence"/>
</dbReference>
<keyword evidence="2" id="KW-1185">Reference proteome</keyword>
<comment type="caution">
    <text evidence="1">The sequence shown here is derived from an EMBL/GenBank/DDBJ whole genome shotgun (WGS) entry which is preliminary data.</text>
</comment>
<proteinExistence type="predicted"/>
<reference evidence="1 2" key="1">
    <citation type="submission" date="2021-10" db="EMBL/GenBank/DDBJ databases">
        <title>Anaerobic single-cell dispensing facilitates the cultivation of human gut bacteria.</title>
        <authorList>
            <person name="Afrizal A."/>
        </authorList>
    </citation>
    <scope>NUCLEOTIDE SEQUENCE [LARGE SCALE GENOMIC DNA]</scope>
    <source>
        <strain evidence="1 2">CLA-AA-H246</strain>
    </source>
</reference>
<protein>
    <submittedName>
        <fullName evidence="1">Uncharacterized protein</fullName>
    </submittedName>
</protein>
<evidence type="ECO:0000313" key="1">
    <source>
        <dbReference type="EMBL" id="MCC2147687.1"/>
    </source>
</evidence>
<accession>A0ABS8ET95</accession>
<gene>
    <name evidence="1" type="ORF">LKD42_00220</name>
</gene>
<dbReference type="EMBL" id="JAJEQE010000001">
    <property type="protein sequence ID" value="MCC2147687.1"/>
    <property type="molecule type" value="Genomic_DNA"/>
</dbReference>
<evidence type="ECO:0000313" key="2">
    <source>
        <dbReference type="Proteomes" id="UP001299235"/>
    </source>
</evidence>
<name>A0ABS8ET95_9FIRM</name>
<dbReference type="RefSeq" id="WP_248834477.1">
    <property type="nucleotide sequence ID" value="NZ_JAJEQE010000001.1"/>
</dbReference>
<organism evidence="1 2">
    <name type="scientific">Hominisplanchenecus faecis</name>
    <dbReference type="NCBI Taxonomy" id="2885351"/>
    <lineage>
        <taxon>Bacteria</taxon>
        <taxon>Bacillati</taxon>
        <taxon>Bacillota</taxon>
        <taxon>Clostridia</taxon>
        <taxon>Lachnospirales</taxon>
        <taxon>Lachnospiraceae</taxon>
        <taxon>Hominisplanchenecus</taxon>
    </lineage>
</organism>